<dbReference type="PRINTS" id="PR00080">
    <property type="entry name" value="SDRFAMILY"/>
</dbReference>
<accession>A0A0F9KFC3</accession>
<dbReference type="InterPro" id="IPR020904">
    <property type="entry name" value="Sc_DH/Rdtase_CS"/>
</dbReference>
<reference evidence="2" key="1">
    <citation type="journal article" date="2015" name="Nature">
        <title>Complex archaea that bridge the gap between prokaryotes and eukaryotes.</title>
        <authorList>
            <person name="Spang A."/>
            <person name="Saw J.H."/>
            <person name="Jorgensen S.L."/>
            <person name="Zaremba-Niedzwiedzka K."/>
            <person name="Martijn J."/>
            <person name="Lind A.E."/>
            <person name="van Eijk R."/>
            <person name="Schleper C."/>
            <person name="Guy L."/>
            <person name="Ettema T.J."/>
        </authorList>
    </citation>
    <scope>NUCLEOTIDE SEQUENCE</scope>
</reference>
<organism evidence="2">
    <name type="scientific">marine sediment metagenome</name>
    <dbReference type="NCBI Taxonomy" id="412755"/>
    <lineage>
        <taxon>unclassified sequences</taxon>
        <taxon>metagenomes</taxon>
        <taxon>ecological metagenomes</taxon>
    </lineage>
</organism>
<dbReference type="Gene3D" id="3.40.50.720">
    <property type="entry name" value="NAD(P)-binding Rossmann-like Domain"/>
    <property type="match status" value="1"/>
</dbReference>
<dbReference type="PRINTS" id="PR00081">
    <property type="entry name" value="GDHRDH"/>
</dbReference>
<dbReference type="PANTHER" id="PTHR42879">
    <property type="entry name" value="3-OXOACYL-(ACYL-CARRIER-PROTEIN) REDUCTASE"/>
    <property type="match status" value="1"/>
</dbReference>
<dbReference type="CDD" id="cd05233">
    <property type="entry name" value="SDR_c"/>
    <property type="match status" value="1"/>
</dbReference>
<evidence type="ECO:0000313" key="2">
    <source>
        <dbReference type="EMBL" id="KKM80914.1"/>
    </source>
</evidence>
<dbReference type="InterPro" id="IPR002347">
    <property type="entry name" value="SDR_fam"/>
</dbReference>
<dbReference type="EMBL" id="LAZR01008109">
    <property type="protein sequence ID" value="KKM80914.1"/>
    <property type="molecule type" value="Genomic_DNA"/>
</dbReference>
<name>A0A0F9KFC3_9ZZZZ</name>
<proteinExistence type="inferred from homology"/>
<dbReference type="PROSITE" id="PS00061">
    <property type="entry name" value="ADH_SHORT"/>
    <property type="match status" value="1"/>
</dbReference>
<dbReference type="InterPro" id="IPR036291">
    <property type="entry name" value="NAD(P)-bd_dom_sf"/>
</dbReference>
<dbReference type="PANTHER" id="PTHR42879:SF2">
    <property type="entry name" value="3-OXOACYL-[ACYL-CARRIER-PROTEIN] REDUCTASE FABG"/>
    <property type="match status" value="1"/>
</dbReference>
<dbReference type="AlphaFoldDB" id="A0A0F9KFC3"/>
<dbReference type="FunFam" id="3.40.50.720:FF:000084">
    <property type="entry name" value="Short-chain dehydrogenase reductase"/>
    <property type="match status" value="1"/>
</dbReference>
<dbReference type="GO" id="GO:0032787">
    <property type="term" value="P:monocarboxylic acid metabolic process"/>
    <property type="evidence" value="ECO:0007669"/>
    <property type="project" value="UniProtKB-ARBA"/>
</dbReference>
<dbReference type="InterPro" id="IPR050259">
    <property type="entry name" value="SDR"/>
</dbReference>
<gene>
    <name evidence="2" type="ORF">LCGC14_1335120</name>
</gene>
<comment type="similarity">
    <text evidence="1">Belongs to the short-chain dehydrogenases/reductases (SDR) family.</text>
</comment>
<evidence type="ECO:0000256" key="1">
    <source>
        <dbReference type="ARBA" id="ARBA00006484"/>
    </source>
</evidence>
<sequence>MDKEMFKLDSRLALITGAARGLGAAITIALAQQGADVAISDKPGQSLDDTAGKAKKYGHKVFTFNMDVRVMNQIYQGIAAVNKEFSKIDILVNNAGINRPMYGLEVTEENWDSHYNTNVKGGFFVAQAVAKLMIPRRWGRIIFISSQSGLIGIPGQPVYCSTKGAIIQLARTIGLEWAKYGITVNAVAPTFVKTNLTHKRLENREFLNFVLGRIPIGKLATPEDVAAAVVYLASDEAKMVNCAVLSVDGGWTAW</sequence>
<dbReference type="SUPFAM" id="SSF51735">
    <property type="entry name" value="NAD(P)-binding Rossmann-fold domains"/>
    <property type="match status" value="1"/>
</dbReference>
<dbReference type="Pfam" id="PF13561">
    <property type="entry name" value="adh_short_C2"/>
    <property type="match status" value="1"/>
</dbReference>
<comment type="caution">
    <text evidence="2">The sequence shown here is derived from an EMBL/GenBank/DDBJ whole genome shotgun (WGS) entry which is preliminary data.</text>
</comment>
<protein>
    <submittedName>
        <fullName evidence="2">Uncharacterized protein</fullName>
    </submittedName>
</protein>